<keyword evidence="2" id="KW-1185">Reference proteome</keyword>
<dbReference type="InParanoid" id="A0A2J6SUB3"/>
<sequence>TRHMSLVSQNKCAFSKINTFFQSGDLPSKSNYYPLEAGPWNIILSGSLDKRAELREIRDSFKKLRGR</sequence>
<dbReference type="EMBL" id="KZ613865">
    <property type="protein sequence ID" value="PMD54368.1"/>
    <property type="molecule type" value="Genomic_DNA"/>
</dbReference>
<accession>A0A2J6SUB3</accession>
<protein>
    <submittedName>
        <fullName evidence="1">Uncharacterized protein</fullName>
    </submittedName>
</protein>
<dbReference type="Proteomes" id="UP000235371">
    <property type="component" value="Unassembled WGS sequence"/>
</dbReference>
<evidence type="ECO:0000313" key="2">
    <source>
        <dbReference type="Proteomes" id="UP000235371"/>
    </source>
</evidence>
<dbReference type="AlphaFoldDB" id="A0A2J6SUB3"/>
<evidence type="ECO:0000313" key="1">
    <source>
        <dbReference type="EMBL" id="PMD54368.1"/>
    </source>
</evidence>
<dbReference type="RefSeq" id="XP_024731272.1">
    <property type="nucleotide sequence ID" value="XM_024875666.1"/>
</dbReference>
<feature type="non-terminal residue" evidence="1">
    <location>
        <position position="1"/>
    </location>
</feature>
<dbReference type="OrthoDB" id="425534at2759"/>
<proteinExistence type="predicted"/>
<gene>
    <name evidence="1" type="ORF">K444DRAFT_539842</name>
</gene>
<reference evidence="1 2" key="1">
    <citation type="submission" date="2016-04" db="EMBL/GenBank/DDBJ databases">
        <title>A degradative enzymes factory behind the ericoid mycorrhizal symbiosis.</title>
        <authorList>
            <consortium name="DOE Joint Genome Institute"/>
            <person name="Martino E."/>
            <person name="Morin E."/>
            <person name="Grelet G."/>
            <person name="Kuo A."/>
            <person name="Kohler A."/>
            <person name="Daghino S."/>
            <person name="Barry K."/>
            <person name="Choi C."/>
            <person name="Cichocki N."/>
            <person name="Clum A."/>
            <person name="Copeland A."/>
            <person name="Hainaut M."/>
            <person name="Haridas S."/>
            <person name="Labutti K."/>
            <person name="Lindquist E."/>
            <person name="Lipzen A."/>
            <person name="Khouja H.-R."/>
            <person name="Murat C."/>
            <person name="Ohm R."/>
            <person name="Olson A."/>
            <person name="Spatafora J."/>
            <person name="Veneault-Fourrey C."/>
            <person name="Henrissat B."/>
            <person name="Grigoriev I."/>
            <person name="Martin F."/>
            <person name="Perotto S."/>
        </authorList>
    </citation>
    <scope>NUCLEOTIDE SEQUENCE [LARGE SCALE GENOMIC DNA]</scope>
    <source>
        <strain evidence="1 2">E</strain>
    </source>
</reference>
<organism evidence="1 2">
    <name type="scientific">Hyaloscypha bicolor E</name>
    <dbReference type="NCBI Taxonomy" id="1095630"/>
    <lineage>
        <taxon>Eukaryota</taxon>
        <taxon>Fungi</taxon>
        <taxon>Dikarya</taxon>
        <taxon>Ascomycota</taxon>
        <taxon>Pezizomycotina</taxon>
        <taxon>Leotiomycetes</taxon>
        <taxon>Helotiales</taxon>
        <taxon>Hyaloscyphaceae</taxon>
        <taxon>Hyaloscypha</taxon>
        <taxon>Hyaloscypha bicolor</taxon>
    </lineage>
</organism>
<dbReference type="GeneID" id="36583745"/>
<name>A0A2J6SUB3_9HELO</name>